<feature type="region of interest" description="Disordered" evidence="9">
    <location>
        <begin position="465"/>
        <end position="495"/>
    </location>
</feature>
<feature type="binding site" evidence="6">
    <location>
        <position position="1130"/>
    </location>
    <ligand>
        <name>AMP</name>
        <dbReference type="ChEBI" id="CHEBI:456215"/>
    </ligand>
</feature>
<dbReference type="SMART" id="SM00065">
    <property type="entry name" value="GAF"/>
    <property type="match status" value="2"/>
</dbReference>
<accession>A0A9Q0RJS3</accession>
<dbReference type="InterPro" id="IPR003607">
    <property type="entry name" value="HD/PDEase_dom"/>
</dbReference>
<dbReference type="PROSITE" id="PS51845">
    <property type="entry name" value="PDEASE_I_2"/>
    <property type="match status" value="1"/>
</dbReference>
<evidence type="ECO:0000256" key="2">
    <source>
        <dbReference type="ARBA" id="ARBA00022535"/>
    </source>
</evidence>
<dbReference type="FunFam" id="3.30.450.40:FF:000015">
    <property type="entry name" value="Phosphodiesterase"/>
    <property type="match status" value="1"/>
</dbReference>
<dbReference type="Pfam" id="PF00233">
    <property type="entry name" value="PDEase_I"/>
    <property type="match status" value="1"/>
</dbReference>
<feature type="active site" description="Proton donor" evidence="5">
    <location>
        <position position="1089"/>
    </location>
</feature>
<dbReference type="InterPro" id="IPR029016">
    <property type="entry name" value="GAF-like_dom_sf"/>
</dbReference>
<feature type="domain" description="PDEase" evidence="10">
    <location>
        <begin position="1012"/>
        <end position="1337"/>
    </location>
</feature>
<feature type="compositionally biased region" description="Low complexity" evidence="9">
    <location>
        <begin position="324"/>
        <end position="334"/>
    </location>
</feature>
<dbReference type="SUPFAM" id="SSF109604">
    <property type="entry name" value="HD-domain/PDEase-like"/>
    <property type="match status" value="1"/>
</dbReference>
<dbReference type="PANTHER" id="PTHR11347">
    <property type="entry name" value="CYCLIC NUCLEOTIDE PHOSPHODIESTERASE"/>
    <property type="match status" value="1"/>
</dbReference>
<dbReference type="InterPro" id="IPR003018">
    <property type="entry name" value="GAF"/>
</dbReference>
<protein>
    <recommendedName>
        <fullName evidence="8">Phosphodiesterase</fullName>
        <ecNumber evidence="8">3.1.4.-</ecNumber>
    </recommendedName>
</protein>
<dbReference type="OMA" id="CYKDSRF"/>
<evidence type="ECO:0000256" key="7">
    <source>
        <dbReference type="PIRSR" id="PIRSR623088-3"/>
    </source>
</evidence>
<feature type="binding site" evidence="7">
    <location>
        <position position="1130"/>
    </location>
    <ligand>
        <name>Zn(2+)</name>
        <dbReference type="ChEBI" id="CHEBI:29105"/>
        <label>1</label>
    </ligand>
</feature>
<feature type="compositionally biased region" description="Low complexity" evidence="9">
    <location>
        <begin position="171"/>
        <end position="199"/>
    </location>
</feature>
<dbReference type="FunFam" id="1.10.1300.10:FF:000003">
    <property type="entry name" value="Phosphodiesterase"/>
    <property type="match status" value="1"/>
</dbReference>
<evidence type="ECO:0000256" key="8">
    <source>
        <dbReference type="RuleBase" id="RU363067"/>
    </source>
</evidence>
<feature type="binding site" evidence="7">
    <location>
        <position position="1129"/>
    </location>
    <ligand>
        <name>Zn(2+)</name>
        <dbReference type="ChEBI" id="CHEBI:29105"/>
        <label>1</label>
    </ligand>
</feature>
<feature type="region of interest" description="Disordered" evidence="9">
    <location>
        <begin position="836"/>
        <end position="855"/>
    </location>
</feature>
<organism evidence="11 12">
    <name type="scientific">Blomia tropicalis</name>
    <name type="common">Mite</name>
    <dbReference type="NCBI Taxonomy" id="40697"/>
    <lineage>
        <taxon>Eukaryota</taxon>
        <taxon>Metazoa</taxon>
        <taxon>Ecdysozoa</taxon>
        <taxon>Arthropoda</taxon>
        <taxon>Chelicerata</taxon>
        <taxon>Arachnida</taxon>
        <taxon>Acari</taxon>
        <taxon>Acariformes</taxon>
        <taxon>Sarcoptiformes</taxon>
        <taxon>Astigmata</taxon>
        <taxon>Glycyphagoidea</taxon>
        <taxon>Echimyopodidae</taxon>
        <taxon>Blomia</taxon>
    </lineage>
</organism>
<dbReference type="EC" id="3.1.4.-" evidence="8"/>
<evidence type="ECO:0000256" key="4">
    <source>
        <dbReference type="ARBA" id="ARBA00022801"/>
    </source>
</evidence>
<dbReference type="InterPro" id="IPR023088">
    <property type="entry name" value="PDEase"/>
</dbReference>
<keyword evidence="2" id="KW-0140">cGMP</keyword>
<comment type="caution">
    <text evidence="11">The sequence shown here is derived from an EMBL/GenBank/DDBJ whole genome shotgun (WGS) entry which is preliminary data.</text>
</comment>
<dbReference type="GO" id="GO:0007165">
    <property type="term" value="P:signal transduction"/>
    <property type="evidence" value="ECO:0007669"/>
    <property type="project" value="InterPro"/>
</dbReference>
<feature type="compositionally biased region" description="Polar residues" evidence="9">
    <location>
        <begin position="130"/>
        <end position="139"/>
    </location>
</feature>
<feature type="compositionally biased region" description="Low complexity" evidence="9">
    <location>
        <begin position="97"/>
        <end position="129"/>
    </location>
</feature>
<feature type="binding site" evidence="6">
    <location>
        <position position="1293"/>
    </location>
    <ligand>
        <name>AMP</name>
        <dbReference type="ChEBI" id="CHEBI:456215"/>
    </ligand>
</feature>
<feature type="compositionally biased region" description="Basic and acidic residues" evidence="9">
    <location>
        <begin position="140"/>
        <end position="168"/>
    </location>
</feature>
<dbReference type="PROSITE" id="PS51257">
    <property type="entry name" value="PROKAR_LIPOPROTEIN"/>
    <property type="match status" value="1"/>
</dbReference>
<proteinExistence type="inferred from homology"/>
<feature type="region of interest" description="Disordered" evidence="9">
    <location>
        <begin position="40"/>
        <end position="62"/>
    </location>
</feature>
<feature type="compositionally biased region" description="Low complexity" evidence="9">
    <location>
        <begin position="836"/>
        <end position="847"/>
    </location>
</feature>
<evidence type="ECO:0000256" key="6">
    <source>
        <dbReference type="PIRSR" id="PIRSR623088-2"/>
    </source>
</evidence>
<dbReference type="SUPFAM" id="SSF55781">
    <property type="entry name" value="GAF domain-like"/>
    <property type="match status" value="2"/>
</dbReference>
<feature type="region of interest" description="Disordered" evidence="9">
    <location>
        <begin position="292"/>
        <end position="345"/>
    </location>
</feature>
<feature type="binding site" evidence="7">
    <location>
        <position position="1240"/>
    </location>
    <ligand>
        <name>Zn(2+)</name>
        <dbReference type="ChEBI" id="CHEBI:29105"/>
        <label>1</label>
    </ligand>
</feature>
<dbReference type="InterPro" id="IPR036971">
    <property type="entry name" value="PDEase_catalytic_dom_sf"/>
</dbReference>
<feature type="binding site" evidence="6">
    <location>
        <begin position="1089"/>
        <end position="1093"/>
    </location>
    <ligand>
        <name>AMP</name>
        <dbReference type="ChEBI" id="CHEBI:456215"/>
    </ligand>
</feature>
<dbReference type="Proteomes" id="UP001142055">
    <property type="component" value="Chromosome 3"/>
</dbReference>
<dbReference type="PROSITE" id="PS00126">
    <property type="entry name" value="PDEASE_I_1"/>
    <property type="match status" value="1"/>
</dbReference>
<dbReference type="InterPro" id="IPR023174">
    <property type="entry name" value="PDEase_CS"/>
</dbReference>
<evidence type="ECO:0000313" key="12">
    <source>
        <dbReference type="Proteomes" id="UP001142055"/>
    </source>
</evidence>
<gene>
    <name evidence="11" type="ORF">RDWZM_008201</name>
</gene>
<evidence type="ECO:0000256" key="5">
    <source>
        <dbReference type="PIRSR" id="PIRSR623088-1"/>
    </source>
</evidence>
<comment type="cofactor">
    <cofactor evidence="8">
        <name>a divalent metal cation</name>
        <dbReference type="ChEBI" id="CHEBI:60240"/>
    </cofactor>
    <text evidence="8">Binds 2 divalent metal cations per subunit. Site 1 may preferentially bind zinc ions, while site 2 has a preference for magnesium and/or manganese ions.</text>
</comment>
<dbReference type="InterPro" id="IPR002073">
    <property type="entry name" value="PDEase_catalytic_dom"/>
</dbReference>
<dbReference type="Gene3D" id="3.30.450.40">
    <property type="match status" value="3"/>
</dbReference>
<feature type="compositionally biased region" description="Basic and acidic residues" evidence="9">
    <location>
        <begin position="470"/>
        <end position="482"/>
    </location>
</feature>
<dbReference type="PRINTS" id="PR00387">
    <property type="entry name" value="PDIESTERASE1"/>
</dbReference>
<comment type="similarity">
    <text evidence="1 8">Belongs to the cyclic nucleotide phosphodiesterase family.</text>
</comment>
<reference evidence="11" key="1">
    <citation type="submission" date="2022-12" db="EMBL/GenBank/DDBJ databases">
        <title>Genome assemblies of Blomia tropicalis.</title>
        <authorList>
            <person name="Cui Y."/>
        </authorList>
    </citation>
    <scope>NUCLEOTIDE SEQUENCE</scope>
    <source>
        <tissue evidence="11">Adult mites</tissue>
    </source>
</reference>
<dbReference type="GO" id="GO:0004114">
    <property type="term" value="F:3',5'-cyclic-nucleotide phosphodiesterase activity"/>
    <property type="evidence" value="ECO:0007669"/>
    <property type="project" value="InterPro"/>
</dbReference>
<feature type="compositionally biased region" description="Low complexity" evidence="9">
    <location>
        <begin position="306"/>
        <end position="316"/>
    </location>
</feature>
<name>A0A9Q0RJS3_BLOTA</name>
<evidence type="ECO:0000256" key="9">
    <source>
        <dbReference type="SAM" id="MobiDB-lite"/>
    </source>
</evidence>
<feature type="binding site" evidence="6">
    <location>
        <position position="1240"/>
    </location>
    <ligand>
        <name>AMP</name>
        <dbReference type="ChEBI" id="CHEBI:456215"/>
    </ligand>
</feature>
<evidence type="ECO:0000259" key="10">
    <source>
        <dbReference type="PROSITE" id="PS51845"/>
    </source>
</evidence>
<keyword evidence="12" id="KW-1185">Reference proteome</keyword>
<dbReference type="EMBL" id="JAPWDV010000003">
    <property type="protein sequence ID" value="KAJ6217044.1"/>
    <property type="molecule type" value="Genomic_DNA"/>
</dbReference>
<feature type="region of interest" description="Disordered" evidence="9">
    <location>
        <begin position="85"/>
        <end position="217"/>
    </location>
</feature>
<evidence type="ECO:0000256" key="3">
    <source>
        <dbReference type="ARBA" id="ARBA00022723"/>
    </source>
</evidence>
<dbReference type="GO" id="GO:0046872">
    <property type="term" value="F:metal ion binding"/>
    <property type="evidence" value="ECO:0007669"/>
    <property type="project" value="UniProtKB-KW"/>
</dbReference>
<dbReference type="CDD" id="cd00077">
    <property type="entry name" value="HDc"/>
    <property type="match status" value="1"/>
</dbReference>
<dbReference type="Gene3D" id="1.10.1300.10">
    <property type="entry name" value="3'5'-cyclic nucleotide phosphodiesterase, catalytic domain"/>
    <property type="match status" value="1"/>
</dbReference>
<keyword evidence="4 8" id="KW-0378">Hydrolase</keyword>
<sequence>MLGYFKRVTRFDTCRGQETVQIMNVSGLSCSDVRKLATSTATFPTRSSKSEEPAIASTSMCSESKDSIDSIDDILGIGVTNVVNDTQPRRHKRRHLLPNSFLNLLPPGTPRSGRSRSSSSGGSGLRCSPHNQSQSSHADCSNKWETKVTRHNSDRVERKKAREHDRHRSGTNRSSNSTTMTTTTATTSITATGIETTIEGGRKSKSHRESEHATSPTAFCPTIASALWKPLWPPGWHPRSSSTAASAGPTHNPTFNVVGVNSRANTLPDSATSSCGIQANVNTSAYQMFSTSVGTDGKTSERKMSDTSGGPSSSSRNRNHSKKTSTTTATVTSNGDGGNNSGTDIINNVSKQSNVNEYFKGKPQFDIFVTEDFEKVEDWLDEHPSFVHNYFVRKASRTLIDSWLLAHSSSMATLATLNANQTLTSTENSGANTPVRKISAHEFEASGGGFLRPMVSTTCDGTPTFLPIQDFKRPDRTSDNKQRTPSGDVLSTNDISNITTTTSGLSHSHSANTILSMVEQSNTVNHNSSSSGQVYLGQFNLPPMTTRLRPMFSSVKSREELQAINDEKELLVELVKDIYNDLDVRSLCHKILKNVSILTNADRCSLFLVRGEKNDTNSRYLVSHLFDVCGQSTIEQMAQKEEITIPWGTGIVGYVAESGTAVNIPDCYKDSRFTDMIDQKTGFVTHNMLCNPIFDLCGQVIGVAQVINKNGAPCFTSNDEAVFLQYLQFCGIGIRNAQMYERSQLENKRNQVLLDLARMVFEKQSNIESIIFRILIHILSLLQCERGQILLLTEDTSDADFYYYGRTYQDPYAYFNMTPSQQSIAIEAGLQSSVESVSSNGSTTSGSPPNPSYIPAAGQGMRSFSRVFDLDTTDLQKEEFEKVRQAPYEGRFPINIGVTGYVATTGETLNIADAYRDSRFDKNVDENAPNGFKHRNILCMPIRNANRKIIGVAQLVNKLNERPFNKNDENLFEAFAIFSGMGIENTQMFEKAVKAMAKQKVTLELLSYHASATDTEAARFARMLIPSTSSLSLASLSFDDFCLGEDQMIKACIRMFIDLDLIERFHIDYKVLCKWILSVRKNYRPVLYHNWRHAFNVAQMMFAIFVNTNMCLVLGELETLALMVACLCHDLDHRGTNNSFQIKTSSPLAQLYSTSTLEHHHFDQSLMILNSQGNQILSNLSPEEYRRVVNVLEDAILATDLAVYFRKRDNFFSLIETETYEWSNEQHRALLRSMLMTCCDIAAITKPWEIQKVVAELVASEFYQQGDIEKQQLNIEPIDMMNREKKDDLPKMQMSFIETICLPIYQAFAKLCPQTMKNLLKGVYRNREAWTMLSNQPYQLEIRTPDSALVDTPILDDDSLMNDSVHDIE</sequence>
<evidence type="ECO:0000313" key="11">
    <source>
        <dbReference type="EMBL" id="KAJ6217044.1"/>
    </source>
</evidence>
<feature type="binding site" evidence="7">
    <location>
        <position position="1093"/>
    </location>
    <ligand>
        <name>Zn(2+)</name>
        <dbReference type="ChEBI" id="CHEBI:29105"/>
        <label>1</label>
    </ligand>
</feature>
<dbReference type="SMART" id="SM00471">
    <property type="entry name" value="HDc"/>
    <property type="match status" value="1"/>
</dbReference>
<dbReference type="Pfam" id="PF01590">
    <property type="entry name" value="GAF"/>
    <property type="match status" value="2"/>
</dbReference>
<feature type="binding site" evidence="7">
    <location>
        <position position="1130"/>
    </location>
    <ligand>
        <name>Zn(2+)</name>
        <dbReference type="ChEBI" id="CHEBI:29105"/>
        <label>2</label>
    </ligand>
</feature>
<evidence type="ECO:0000256" key="1">
    <source>
        <dbReference type="ARBA" id="ARBA00007648"/>
    </source>
</evidence>
<keyword evidence="3 7" id="KW-0479">Metal-binding</keyword>